<keyword evidence="1" id="KW-0472">Membrane</keyword>
<keyword evidence="1" id="KW-0812">Transmembrane</keyword>
<dbReference type="EMBL" id="LT158599">
    <property type="protein sequence ID" value="CVK34259.1"/>
    <property type="molecule type" value="Genomic_DNA"/>
</dbReference>
<proteinExistence type="predicted"/>
<dbReference type="AlphaFoldDB" id="A0A0X3BQQ6"/>
<keyword evidence="1" id="KW-1133">Transmembrane helix</keyword>
<organism evidence="2 3">
    <name type="scientific">Methanoculleus bourgensis</name>
    <dbReference type="NCBI Taxonomy" id="83986"/>
    <lineage>
        <taxon>Archaea</taxon>
        <taxon>Methanobacteriati</taxon>
        <taxon>Methanobacteriota</taxon>
        <taxon>Stenosarchaea group</taxon>
        <taxon>Methanomicrobia</taxon>
        <taxon>Methanomicrobiales</taxon>
        <taxon>Methanomicrobiaceae</taxon>
        <taxon>Methanoculleus</taxon>
    </lineage>
</organism>
<name>A0A0X3BQQ6_9EURY</name>
<protein>
    <submittedName>
        <fullName evidence="2">Uncharacterized protein</fullName>
    </submittedName>
</protein>
<gene>
    <name evidence="2" type="ORF">MMAB1_3046</name>
</gene>
<sequence length="35" mass="3715">MFFGLPLHTGLIVSGAVALVIVVLTLWGLSFREAS</sequence>
<accession>A0A0X3BQQ6</accession>
<evidence type="ECO:0000313" key="3">
    <source>
        <dbReference type="Proteomes" id="UP000069850"/>
    </source>
</evidence>
<evidence type="ECO:0000313" key="2">
    <source>
        <dbReference type="EMBL" id="CVK34259.1"/>
    </source>
</evidence>
<dbReference type="Proteomes" id="UP000069850">
    <property type="component" value="Chromosome 1"/>
</dbReference>
<evidence type="ECO:0000256" key="1">
    <source>
        <dbReference type="SAM" id="Phobius"/>
    </source>
</evidence>
<feature type="transmembrane region" description="Helical" evidence="1">
    <location>
        <begin position="6"/>
        <end position="29"/>
    </location>
</feature>
<reference evidence="2 3" key="1">
    <citation type="submission" date="2016-01" db="EMBL/GenBank/DDBJ databases">
        <authorList>
            <person name="Manzoor S."/>
        </authorList>
    </citation>
    <scope>NUCLEOTIDE SEQUENCE [LARGE SCALE GENOMIC DNA]</scope>
    <source>
        <strain evidence="2">Methanoculleus sp MAB1</strain>
    </source>
</reference>
<dbReference type="KEGG" id="mema:MMAB1_3046"/>